<dbReference type="SUPFAM" id="SSF69593">
    <property type="entry name" value="Glycerol-3-phosphate (1)-acyltransferase"/>
    <property type="match status" value="1"/>
</dbReference>
<dbReference type="PANTHER" id="PTHR10434">
    <property type="entry name" value="1-ACYL-SN-GLYCEROL-3-PHOSPHATE ACYLTRANSFERASE"/>
    <property type="match status" value="1"/>
</dbReference>
<dbReference type="KEGG" id="apac:S7S_08335"/>
<dbReference type="Proteomes" id="UP000006764">
    <property type="component" value="Chromosome"/>
</dbReference>
<evidence type="ECO:0000256" key="2">
    <source>
        <dbReference type="ARBA" id="ARBA00022679"/>
    </source>
</evidence>
<gene>
    <name evidence="5" type="ORF">S7S_08335</name>
</gene>
<comment type="pathway">
    <text evidence="1">Lipid metabolism.</text>
</comment>
<evidence type="ECO:0000256" key="3">
    <source>
        <dbReference type="ARBA" id="ARBA00023315"/>
    </source>
</evidence>
<dbReference type="Pfam" id="PF01553">
    <property type="entry name" value="Acyltransferase"/>
    <property type="match status" value="1"/>
</dbReference>
<dbReference type="GO" id="GO:0006654">
    <property type="term" value="P:phosphatidic acid biosynthetic process"/>
    <property type="evidence" value="ECO:0007669"/>
    <property type="project" value="TreeGrafter"/>
</dbReference>
<dbReference type="EMBL" id="CP004387">
    <property type="protein sequence ID" value="AJD48081.1"/>
    <property type="molecule type" value="Genomic_DNA"/>
</dbReference>
<keyword evidence="6" id="KW-1185">Reference proteome</keyword>
<dbReference type="PANTHER" id="PTHR10434:SF9">
    <property type="entry name" value="PHOSPHOLIPID_GLYCEROL ACYLTRANSFERASE DOMAIN-CONTAINING PROTEIN"/>
    <property type="match status" value="1"/>
</dbReference>
<dbReference type="STRING" id="391936.S7S_08335"/>
<dbReference type="RefSeq" id="WP_008735968.1">
    <property type="nucleotide sequence ID" value="NZ_CP004387.1"/>
</dbReference>
<keyword evidence="2 5" id="KW-0808">Transferase</keyword>
<reference evidence="5 6" key="1">
    <citation type="journal article" date="2012" name="J. Bacteriol.">
        <title>Genome sequence of an alkane-degrading bacterium, Alcanivorax pacificus type strain W11-5, isolated from deep sea sediment.</title>
        <authorList>
            <person name="Lai Q."/>
            <person name="Shao Z."/>
        </authorList>
    </citation>
    <scope>NUCLEOTIDE SEQUENCE [LARGE SCALE GENOMIC DNA]</scope>
    <source>
        <strain evidence="5 6">W11-5</strain>
    </source>
</reference>
<feature type="domain" description="Phospholipid/glycerol acyltransferase" evidence="4">
    <location>
        <begin position="44"/>
        <end position="156"/>
    </location>
</feature>
<dbReference type="InterPro" id="IPR002123">
    <property type="entry name" value="Plipid/glycerol_acylTrfase"/>
</dbReference>
<evidence type="ECO:0000313" key="6">
    <source>
        <dbReference type="Proteomes" id="UP000006764"/>
    </source>
</evidence>
<dbReference type="HOGENOM" id="CLU_099447_0_0_6"/>
<protein>
    <submittedName>
        <fullName evidence="5">Phospholipid/glycerol acyltransferase</fullName>
    </submittedName>
</protein>
<name>A0A0B4XLS7_9GAMM</name>
<evidence type="ECO:0000313" key="5">
    <source>
        <dbReference type="EMBL" id="AJD48081.1"/>
    </source>
</evidence>
<keyword evidence="3 5" id="KW-0012">Acyltransferase</keyword>
<accession>A0A0B4XLS7</accession>
<dbReference type="OrthoDB" id="9796839at2"/>
<evidence type="ECO:0000259" key="4">
    <source>
        <dbReference type="SMART" id="SM00563"/>
    </source>
</evidence>
<proteinExistence type="predicted"/>
<dbReference type="GO" id="GO:0003841">
    <property type="term" value="F:1-acylglycerol-3-phosphate O-acyltransferase activity"/>
    <property type="evidence" value="ECO:0007669"/>
    <property type="project" value="TreeGrafter"/>
</dbReference>
<dbReference type="AlphaFoldDB" id="A0A0B4XLS7"/>
<dbReference type="SMART" id="SM00563">
    <property type="entry name" value="PlsC"/>
    <property type="match status" value="1"/>
</dbReference>
<evidence type="ECO:0000256" key="1">
    <source>
        <dbReference type="ARBA" id="ARBA00005189"/>
    </source>
</evidence>
<dbReference type="CDD" id="cd07988">
    <property type="entry name" value="LPLAT_ABO13168-like"/>
    <property type="match status" value="1"/>
</dbReference>
<sequence>MNETLFPDRIPRRGNAFSRWLGMWLLRLIGWRIVGELPNVPKAVVIGAPHSSNYDGLVAAGVVLALQVRIGLMAKDSLFRWPVAGLLRWLGGIPIDRRSKRGVVEQSLDRFREREQLFLGIAPEGTRAAATQWKTGFWHIARHADVPIVVAVLDYGRRELRFADVITPSEDLDADMRRILACFRGVVPRRPARLSAPLKALNDEPPR</sequence>
<organism evidence="5 6">
    <name type="scientific">Isoalcanivorax pacificus W11-5</name>
    <dbReference type="NCBI Taxonomy" id="391936"/>
    <lineage>
        <taxon>Bacteria</taxon>
        <taxon>Pseudomonadati</taxon>
        <taxon>Pseudomonadota</taxon>
        <taxon>Gammaproteobacteria</taxon>
        <taxon>Oceanospirillales</taxon>
        <taxon>Alcanivoracaceae</taxon>
        <taxon>Isoalcanivorax</taxon>
    </lineage>
</organism>